<proteinExistence type="predicted"/>
<sequence length="103" mass="10869">MADRYTAATNHRPASTGSGSTATAFQAPQVGVPNVAHRSTCREVLSYSTHWAVSRPAGADCGNNHRPPTISPSAVTWIRVPIVNCGRGSVQRGLAAVRSSKRD</sequence>
<organism evidence="2 3">
    <name type="scientific">Micromonospora sonchi</name>
    <dbReference type="NCBI Taxonomy" id="1763543"/>
    <lineage>
        <taxon>Bacteria</taxon>
        <taxon>Bacillati</taxon>
        <taxon>Actinomycetota</taxon>
        <taxon>Actinomycetes</taxon>
        <taxon>Micromonosporales</taxon>
        <taxon>Micromonosporaceae</taxon>
        <taxon>Micromonospora</taxon>
    </lineage>
</organism>
<gene>
    <name evidence="2" type="ORF">GCM10011608_24770</name>
</gene>
<comment type="caution">
    <text evidence="2">The sequence shown here is derived from an EMBL/GenBank/DDBJ whole genome shotgun (WGS) entry which is preliminary data.</text>
</comment>
<evidence type="ECO:0000256" key="1">
    <source>
        <dbReference type="SAM" id="MobiDB-lite"/>
    </source>
</evidence>
<dbReference type="EMBL" id="BMNB01000009">
    <property type="protein sequence ID" value="GGM39120.1"/>
    <property type="molecule type" value="Genomic_DNA"/>
</dbReference>
<dbReference type="Proteomes" id="UP000608890">
    <property type="component" value="Unassembled WGS sequence"/>
</dbReference>
<evidence type="ECO:0000313" key="3">
    <source>
        <dbReference type="Proteomes" id="UP000608890"/>
    </source>
</evidence>
<feature type="region of interest" description="Disordered" evidence="1">
    <location>
        <begin position="1"/>
        <end position="22"/>
    </location>
</feature>
<evidence type="ECO:0000313" key="2">
    <source>
        <dbReference type="EMBL" id="GGM39120.1"/>
    </source>
</evidence>
<feature type="compositionally biased region" description="Polar residues" evidence="1">
    <location>
        <begin position="7"/>
        <end position="22"/>
    </location>
</feature>
<reference evidence="2" key="1">
    <citation type="journal article" date="2014" name="Int. J. Syst. Evol. Microbiol.">
        <title>Complete genome sequence of Corynebacterium casei LMG S-19264T (=DSM 44701T), isolated from a smear-ripened cheese.</title>
        <authorList>
            <consortium name="US DOE Joint Genome Institute (JGI-PGF)"/>
            <person name="Walter F."/>
            <person name="Albersmeier A."/>
            <person name="Kalinowski J."/>
            <person name="Ruckert C."/>
        </authorList>
    </citation>
    <scope>NUCLEOTIDE SEQUENCE</scope>
    <source>
        <strain evidence="2">CGMCC 4.7312</strain>
    </source>
</reference>
<accession>A0A917WXN9</accession>
<dbReference type="AlphaFoldDB" id="A0A917WXN9"/>
<keyword evidence="3" id="KW-1185">Reference proteome</keyword>
<dbReference type="RefSeq" id="WP_189043665.1">
    <property type="nucleotide sequence ID" value="NZ_BMNB01000009.1"/>
</dbReference>
<name>A0A917WXN9_9ACTN</name>
<protein>
    <submittedName>
        <fullName evidence="2">Uncharacterized protein</fullName>
    </submittedName>
</protein>
<reference evidence="2" key="2">
    <citation type="submission" date="2020-09" db="EMBL/GenBank/DDBJ databases">
        <authorList>
            <person name="Sun Q."/>
            <person name="Zhou Y."/>
        </authorList>
    </citation>
    <scope>NUCLEOTIDE SEQUENCE</scope>
    <source>
        <strain evidence="2">CGMCC 4.7312</strain>
    </source>
</reference>